<accession>A0A1I8NSD3</accession>
<sequence length="494" mass="57198">MTANKCFKCKLVLLGVSGVLFLAFFIVSLAIDYQLELSKEHIRFRKGFISQMNWKESPFGSISMYLFNVTNAEEFLNGNDTRMRVQEVGPIVYKMRGQNKILNQTDDMLIYHKTRYKHIEFDPEASCAPDILNQTITLPNLVLLGAAAKLHDWVFLVRHAFNAITINEPLFMNRSVYYFLWDFKVPALNLLSQYVPNIVSNCGLLFNALREKTEIYNVRIGTKNGFDNFFRINQLNGQEYFAEQKSNIGRNKPNETCPINVVNALDNSLFPPYIKKNTNFTIVAIETCRTMEMYYDGIQEHNGYKGYRYVIEDRNTQPSCLDNSRGIKLHKGMWDVSKCVINDAPSVFSAPHFLHTSYNYSEHYEGMSPNVEKHKAHIILEPTTGVPLAERYRFMSSIPMPDMKGYNKNLQKFHNVVVPNFWYEFLLGDLPPLIEIPIKINAQLITIIQPVLTVIFFLIAIVSFLKLYLLVKQQTFLEFYGLLREAFQRKKIGE</sequence>
<evidence type="ECO:0000256" key="5">
    <source>
        <dbReference type="ARBA" id="ARBA00022989"/>
    </source>
</evidence>
<dbReference type="GO" id="GO:0005737">
    <property type="term" value="C:cytoplasm"/>
    <property type="evidence" value="ECO:0007669"/>
    <property type="project" value="TreeGrafter"/>
</dbReference>
<dbReference type="OrthoDB" id="8187528at2759"/>
<reference evidence="9" key="1">
    <citation type="submission" date="2020-05" db="UniProtKB">
        <authorList>
            <consortium name="EnsemblMetazoa"/>
        </authorList>
    </citation>
    <scope>IDENTIFICATION</scope>
    <source>
        <strain evidence="9">USDA</strain>
    </source>
</reference>
<dbReference type="VEuPathDB" id="VectorBase:SCAU001596"/>
<organism evidence="9 10">
    <name type="scientific">Stomoxys calcitrans</name>
    <name type="common">Stable fly</name>
    <name type="synonym">Conops calcitrans</name>
    <dbReference type="NCBI Taxonomy" id="35570"/>
    <lineage>
        <taxon>Eukaryota</taxon>
        <taxon>Metazoa</taxon>
        <taxon>Ecdysozoa</taxon>
        <taxon>Arthropoda</taxon>
        <taxon>Hexapoda</taxon>
        <taxon>Insecta</taxon>
        <taxon>Pterygota</taxon>
        <taxon>Neoptera</taxon>
        <taxon>Endopterygota</taxon>
        <taxon>Diptera</taxon>
        <taxon>Brachycera</taxon>
        <taxon>Muscomorpha</taxon>
        <taxon>Muscoidea</taxon>
        <taxon>Muscidae</taxon>
        <taxon>Stomoxys</taxon>
    </lineage>
</organism>
<evidence type="ECO:0000256" key="4">
    <source>
        <dbReference type="ARBA" id="ARBA00022692"/>
    </source>
</evidence>
<evidence type="ECO:0000256" key="8">
    <source>
        <dbReference type="SAM" id="Phobius"/>
    </source>
</evidence>
<keyword evidence="7" id="KW-0325">Glycoprotein</keyword>
<evidence type="ECO:0000256" key="3">
    <source>
        <dbReference type="ARBA" id="ARBA00022475"/>
    </source>
</evidence>
<name>A0A1I8NSD3_STOCA</name>
<evidence type="ECO:0000256" key="7">
    <source>
        <dbReference type="ARBA" id="ARBA00023180"/>
    </source>
</evidence>
<evidence type="ECO:0000313" key="10">
    <source>
        <dbReference type="Proteomes" id="UP000095300"/>
    </source>
</evidence>
<evidence type="ECO:0000313" key="9">
    <source>
        <dbReference type="EnsemblMetazoa" id="SCAU001596-PA"/>
    </source>
</evidence>
<evidence type="ECO:0000256" key="2">
    <source>
        <dbReference type="ARBA" id="ARBA00010532"/>
    </source>
</evidence>
<proteinExistence type="inferred from homology"/>
<dbReference type="STRING" id="35570.A0A1I8NSD3"/>
<comment type="similarity">
    <text evidence="2">Belongs to the CD36 family.</text>
</comment>
<dbReference type="PANTHER" id="PTHR11923:SF89">
    <property type="entry name" value="GH15894P"/>
    <property type="match status" value="1"/>
</dbReference>
<feature type="transmembrane region" description="Helical" evidence="8">
    <location>
        <begin position="447"/>
        <end position="469"/>
    </location>
</feature>
<dbReference type="GO" id="GO:0005044">
    <property type="term" value="F:scavenger receptor activity"/>
    <property type="evidence" value="ECO:0007669"/>
    <property type="project" value="TreeGrafter"/>
</dbReference>
<keyword evidence="5 8" id="KW-1133">Transmembrane helix</keyword>
<dbReference type="PRINTS" id="PR01609">
    <property type="entry name" value="CD36FAMILY"/>
</dbReference>
<evidence type="ECO:0008006" key="11">
    <source>
        <dbReference type="Google" id="ProtNLM"/>
    </source>
</evidence>
<keyword evidence="3" id="KW-1003">Cell membrane</keyword>
<dbReference type="Proteomes" id="UP000095300">
    <property type="component" value="Unassembled WGS sequence"/>
</dbReference>
<dbReference type="EnsemblMetazoa" id="SCAU001596-RA">
    <property type="protein sequence ID" value="SCAU001596-PA"/>
    <property type="gene ID" value="SCAU001596"/>
</dbReference>
<evidence type="ECO:0000256" key="6">
    <source>
        <dbReference type="ARBA" id="ARBA00023136"/>
    </source>
</evidence>
<dbReference type="InterPro" id="IPR002159">
    <property type="entry name" value="CD36_fam"/>
</dbReference>
<gene>
    <name evidence="9" type="primary">106088461</name>
</gene>
<protein>
    <recommendedName>
        <fullName evidence="11">Scavenger receptor class B member 1-like</fullName>
    </recommendedName>
</protein>
<keyword evidence="4 8" id="KW-0812">Transmembrane</keyword>
<dbReference type="AlphaFoldDB" id="A0A1I8NSD3"/>
<keyword evidence="10" id="KW-1185">Reference proteome</keyword>
<dbReference type="Pfam" id="PF01130">
    <property type="entry name" value="CD36"/>
    <property type="match status" value="1"/>
</dbReference>
<keyword evidence="6 8" id="KW-0472">Membrane</keyword>
<comment type="subcellular location">
    <subcellularLocation>
        <location evidence="1">Cell membrane</location>
    </subcellularLocation>
</comment>
<dbReference type="GO" id="GO:0005886">
    <property type="term" value="C:plasma membrane"/>
    <property type="evidence" value="ECO:0007669"/>
    <property type="project" value="UniProtKB-SubCell"/>
</dbReference>
<dbReference type="PANTHER" id="PTHR11923">
    <property type="entry name" value="SCAVENGER RECEPTOR CLASS B TYPE-1 SR-B1"/>
    <property type="match status" value="1"/>
</dbReference>
<evidence type="ECO:0000256" key="1">
    <source>
        <dbReference type="ARBA" id="ARBA00004236"/>
    </source>
</evidence>